<dbReference type="CDD" id="cd00567">
    <property type="entry name" value="ACAD"/>
    <property type="match status" value="1"/>
</dbReference>
<gene>
    <name evidence="8" type="ORF">TUM19329_05840</name>
</gene>
<reference evidence="8" key="1">
    <citation type="journal article" date="2020" name="Microbiol. Resour. Announc.">
        <title>Complete Genome Sequence of Novel Psychrotolerant Legionella Strain TUM19329, Isolated from Antarctic Lake Sediment.</title>
        <authorList>
            <person name="Shimada S."/>
            <person name="Nakai R."/>
            <person name="Aoki K."/>
            <person name="Shimoeda N."/>
            <person name="Ohno G."/>
            <person name="Miyazaki Y."/>
            <person name="Kudoh S."/>
            <person name="Imura S."/>
            <person name="Watanabe K."/>
            <person name="Ishii Y."/>
            <person name="Tateda K."/>
        </authorList>
    </citation>
    <scope>NUCLEOTIDE SEQUENCE [LARGE SCALE GENOMIC DNA]</scope>
    <source>
        <strain evidence="8">TUM19329</strain>
    </source>
</reference>
<dbReference type="SUPFAM" id="SSF47203">
    <property type="entry name" value="Acyl-CoA dehydrogenase C-terminal domain-like"/>
    <property type="match status" value="1"/>
</dbReference>
<dbReference type="Pfam" id="PF02770">
    <property type="entry name" value="Acyl-CoA_dh_M"/>
    <property type="match status" value="1"/>
</dbReference>
<dbReference type="InterPro" id="IPR046373">
    <property type="entry name" value="Acyl-CoA_Oxase/DH_mid-dom_sf"/>
</dbReference>
<dbReference type="InterPro" id="IPR006091">
    <property type="entry name" value="Acyl-CoA_Oxase/DH_mid-dom"/>
</dbReference>
<dbReference type="Gene3D" id="1.20.140.10">
    <property type="entry name" value="Butyryl-CoA Dehydrogenase, subunit A, domain 3"/>
    <property type="match status" value="1"/>
</dbReference>
<evidence type="ECO:0000313" key="8">
    <source>
        <dbReference type="EMBL" id="BCA94223.1"/>
    </source>
</evidence>
<keyword evidence="4 5" id="KW-0274">FAD</keyword>
<dbReference type="Gene3D" id="1.10.540.10">
    <property type="entry name" value="Acyl-CoA dehydrogenase/oxidase, N-terminal domain"/>
    <property type="match status" value="1"/>
</dbReference>
<dbReference type="Proteomes" id="UP000502894">
    <property type="component" value="Chromosome"/>
</dbReference>
<dbReference type="InterPro" id="IPR009075">
    <property type="entry name" value="AcylCo_DH/oxidase_C"/>
</dbReference>
<keyword evidence="5" id="KW-0560">Oxidoreductase</keyword>
<name>A0A6F8T1X3_9GAMM</name>
<dbReference type="InterPro" id="IPR037069">
    <property type="entry name" value="AcylCoA_DH/ox_N_sf"/>
</dbReference>
<dbReference type="PANTHER" id="PTHR43884:SF19">
    <property type="entry name" value="ACYL-COA DEHYDROGENASE FADE4-RELATED"/>
    <property type="match status" value="1"/>
</dbReference>
<dbReference type="Gene3D" id="2.40.110.10">
    <property type="entry name" value="Butyryl-CoA Dehydrogenase, subunit A, domain 2"/>
    <property type="match status" value="1"/>
</dbReference>
<dbReference type="GO" id="GO:0050660">
    <property type="term" value="F:flavin adenine dinucleotide binding"/>
    <property type="evidence" value="ECO:0007669"/>
    <property type="project" value="InterPro"/>
</dbReference>
<comment type="cofactor">
    <cofactor evidence="1 5">
        <name>FAD</name>
        <dbReference type="ChEBI" id="CHEBI:57692"/>
    </cofactor>
</comment>
<dbReference type="SUPFAM" id="SSF56645">
    <property type="entry name" value="Acyl-CoA dehydrogenase NM domain-like"/>
    <property type="match status" value="1"/>
</dbReference>
<keyword evidence="9" id="KW-1185">Reference proteome</keyword>
<evidence type="ECO:0000256" key="2">
    <source>
        <dbReference type="ARBA" id="ARBA00009347"/>
    </source>
</evidence>
<proteinExistence type="inferred from homology"/>
<evidence type="ECO:0000256" key="1">
    <source>
        <dbReference type="ARBA" id="ARBA00001974"/>
    </source>
</evidence>
<feature type="domain" description="Acyl-CoA oxidase/dehydrogenase middle" evidence="7">
    <location>
        <begin position="125"/>
        <end position="221"/>
    </location>
</feature>
<dbReference type="EMBL" id="AP022839">
    <property type="protein sequence ID" value="BCA94223.1"/>
    <property type="molecule type" value="Genomic_DNA"/>
</dbReference>
<evidence type="ECO:0000256" key="5">
    <source>
        <dbReference type="RuleBase" id="RU362125"/>
    </source>
</evidence>
<keyword evidence="3 5" id="KW-0285">Flavoprotein</keyword>
<accession>A0A6F8T1X3</accession>
<dbReference type="Pfam" id="PF00441">
    <property type="entry name" value="Acyl-CoA_dh_1"/>
    <property type="match status" value="1"/>
</dbReference>
<dbReference type="RefSeq" id="WP_173236187.1">
    <property type="nucleotide sequence ID" value="NZ_AP022839.1"/>
</dbReference>
<dbReference type="AlphaFoldDB" id="A0A6F8T1X3"/>
<evidence type="ECO:0000259" key="7">
    <source>
        <dbReference type="Pfam" id="PF02770"/>
    </source>
</evidence>
<evidence type="ECO:0000256" key="3">
    <source>
        <dbReference type="ARBA" id="ARBA00022630"/>
    </source>
</evidence>
<comment type="similarity">
    <text evidence="2 5">Belongs to the acyl-CoA dehydrogenase family.</text>
</comment>
<protein>
    <submittedName>
        <fullName evidence="8">Isovaleryl-CoA dehydrogenase</fullName>
    </submittedName>
</protein>
<evidence type="ECO:0000259" key="6">
    <source>
        <dbReference type="Pfam" id="PF00441"/>
    </source>
</evidence>
<evidence type="ECO:0000256" key="4">
    <source>
        <dbReference type="ARBA" id="ARBA00022827"/>
    </source>
</evidence>
<sequence length="563" mass="63071">MPSYNDLLQLTGSFEAYLGNPATQETPMSFKESLRCDEQDSLAWPQIKFIQQWGFMEYLIPQVLGGKLNSLNELVFITRAIGRRDLTTAIALGISYLATLPVWIAGNSKQKQQMADCLRRGEIGAFALTEEEHGSDVAANEVNAKPYNNGWQLSGKKWCINFATLSDFATIVCRTHPKGGPLGFSVFTLDKSRITGLTPIPKLKTYGVRGLDISGFTLKDVFLPAEALIGEEKRGLEIAYKTLQVSRALCAGFAISCTDTALRMALSFSLQRQLYGNTAYNIPVVKQRLGEQFTQLLIADCTTLAMIRACSIMPQKLSFWSAILKSIIPTICENIVEQCGIVMGARGYLRTTEWAMFQKIKRDVQVVGLFDGSSQVNLSLISGNLLPQVGMRATFSIDSLPQIEQIFNLSIDCPEFSGTGLGLFTHSEDDIFGSLAYLKCESINPLITAIQAEIEKLDKQVLYLKEQKLFEPRSLTAFRLAERYCWIFAASCCLHFWHYNRERLSKLFRNSDWITLAIQLILNKLQATSNIDNLLQESMAEQLVAFYEENIMFSMLPTKIPKC</sequence>
<dbReference type="InterPro" id="IPR036250">
    <property type="entry name" value="AcylCo_DH-like_C"/>
</dbReference>
<organism evidence="8 9">
    <name type="scientific">Legionella antarctica</name>
    <dbReference type="NCBI Taxonomy" id="2708020"/>
    <lineage>
        <taxon>Bacteria</taxon>
        <taxon>Pseudomonadati</taxon>
        <taxon>Pseudomonadota</taxon>
        <taxon>Gammaproteobacteria</taxon>
        <taxon>Legionellales</taxon>
        <taxon>Legionellaceae</taxon>
        <taxon>Legionella</taxon>
    </lineage>
</organism>
<dbReference type="KEGG" id="lant:TUM19329_05840"/>
<dbReference type="PANTHER" id="PTHR43884">
    <property type="entry name" value="ACYL-COA DEHYDROGENASE"/>
    <property type="match status" value="1"/>
</dbReference>
<dbReference type="GO" id="GO:0005886">
    <property type="term" value="C:plasma membrane"/>
    <property type="evidence" value="ECO:0007669"/>
    <property type="project" value="TreeGrafter"/>
</dbReference>
<feature type="domain" description="Acyl-CoA dehydrogenase/oxidase C-terminal" evidence="6">
    <location>
        <begin position="234"/>
        <end position="384"/>
    </location>
</feature>
<dbReference type="InterPro" id="IPR009100">
    <property type="entry name" value="AcylCoA_DH/oxidase_NM_dom_sf"/>
</dbReference>
<dbReference type="GO" id="GO:0003995">
    <property type="term" value="F:acyl-CoA dehydrogenase activity"/>
    <property type="evidence" value="ECO:0007669"/>
    <property type="project" value="TreeGrafter"/>
</dbReference>
<evidence type="ECO:0000313" key="9">
    <source>
        <dbReference type="Proteomes" id="UP000502894"/>
    </source>
</evidence>